<dbReference type="InterPro" id="IPR010768">
    <property type="entry name" value="GATase1-like"/>
</dbReference>
<dbReference type="EMBL" id="SJPT01000002">
    <property type="protein sequence ID" value="TWU25352.1"/>
    <property type="molecule type" value="Genomic_DNA"/>
</dbReference>
<proteinExistence type="predicted"/>
<feature type="transmembrane region" description="Helical" evidence="2">
    <location>
        <begin position="790"/>
        <end position="811"/>
    </location>
</feature>
<sequence length="818" mass="89439">MDLFPTIRFAGEMPAGVVLAIALAAAFAVMWYYVRETRTLATPYSYLLPALRGAAVALVIFILAGPVWHRRQVIGTLGKVTFAIDASASMSVTDSTNFEPSESRLRRATRLLEGTPENPGWVPQLSETHEIDVIAYSSGTPVRLWSSGDEESLTASLHLIADGNRSNLASAITSMATEVNSEVLSGDAKPSANAESDHDSSDESETANAAENSQTQTRSALVIMTEGRHNLGPSPVDAARRVGSTAMQVVTLGIGSEDEPSDIGISQVLRPDTVAADGKLTGKLIVKQFGMSGRPLGLRIEHRGETVWQQRIAPDVEGDTEVPFDFDVEPLVKALQNESIRGVSRSAVVLDLRAVIDGAPESDHPRNDLATNQNIMTQNNSMSFRVAASTRDRRLLILDGSSRWETRYLHNLFDRDPAWQVDLVLYGPGTDTATVQRGDQAGQFPATGEAIAKYDAIILGEVPAEQINSTDVMLLRQFVSRGGGLVVVDGRYDRLRPLVQTQLSDLVPVTYPNDTGVIDGGKLEPRGVGLEHPMMLLRPSAGTDIGEVVDQWNRLPEPIYVNKVEAQAGAEVWAQVRQRGDDASPWLVTRLYGAGRVFYFASDQTWRWRYKLADELHARFWNQVLSAVMQPPYSASDSFVALGTDRVEYEVGDRSLIRVRLQGPSGKPLGDATVDALLVAEERVVATVPLSLENPARGTYQGQTPPLEQGEFEIHIRASGFDASALQATTPIWVGTPDHAELRRVGLDKNALVQIAQAGKGRYYHESSAEELLENLKPLSSGSVIESDVLIWQSFYWFWLVIALLTAEWLLRKRAGLV</sequence>
<dbReference type="Gene3D" id="3.40.50.880">
    <property type="match status" value="1"/>
</dbReference>
<feature type="transmembrane region" description="Helical" evidence="2">
    <location>
        <begin position="46"/>
        <end position="68"/>
    </location>
</feature>
<dbReference type="Gene3D" id="3.40.50.410">
    <property type="entry name" value="von Willebrand factor, type A domain"/>
    <property type="match status" value="1"/>
</dbReference>
<dbReference type="Proteomes" id="UP000316304">
    <property type="component" value="Unassembled WGS sequence"/>
</dbReference>
<dbReference type="InterPro" id="IPR036465">
    <property type="entry name" value="vWFA_dom_sf"/>
</dbReference>
<feature type="transmembrane region" description="Helical" evidence="2">
    <location>
        <begin position="15"/>
        <end position="34"/>
    </location>
</feature>
<keyword evidence="2" id="KW-0472">Membrane</keyword>
<keyword evidence="2" id="KW-1133">Transmembrane helix</keyword>
<name>A0A5C6CLX9_9BACT</name>
<feature type="region of interest" description="Disordered" evidence="1">
    <location>
        <begin position="181"/>
        <end position="217"/>
    </location>
</feature>
<reference evidence="4 5" key="1">
    <citation type="submission" date="2019-02" db="EMBL/GenBank/DDBJ databases">
        <title>Deep-cultivation of Planctomycetes and their phenomic and genomic characterization uncovers novel biology.</title>
        <authorList>
            <person name="Wiegand S."/>
            <person name="Jogler M."/>
            <person name="Boedeker C."/>
            <person name="Pinto D."/>
            <person name="Vollmers J."/>
            <person name="Rivas-Marin E."/>
            <person name="Kohn T."/>
            <person name="Peeters S.H."/>
            <person name="Heuer A."/>
            <person name="Rast P."/>
            <person name="Oberbeckmann S."/>
            <person name="Bunk B."/>
            <person name="Jeske O."/>
            <person name="Meyerdierks A."/>
            <person name="Storesund J.E."/>
            <person name="Kallscheuer N."/>
            <person name="Luecker S."/>
            <person name="Lage O.M."/>
            <person name="Pohl T."/>
            <person name="Merkel B.J."/>
            <person name="Hornburger P."/>
            <person name="Mueller R.-W."/>
            <person name="Bruemmer F."/>
            <person name="Labrenz M."/>
            <person name="Spormann A.M."/>
            <person name="Op Den Camp H."/>
            <person name="Overmann J."/>
            <person name="Amann R."/>
            <person name="Jetten M.S.M."/>
            <person name="Mascher T."/>
            <person name="Medema M.H."/>
            <person name="Devos D.P."/>
            <person name="Kaster A.-K."/>
            <person name="Ovreas L."/>
            <person name="Rohde M."/>
            <person name="Galperin M.Y."/>
            <person name="Jogler C."/>
        </authorList>
    </citation>
    <scope>NUCLEOTIDE SEQUENCE [LARGE SCALE GENOMIC DNA]</scope>
    <source>
        <strain evidence="4 5">Pla52o</strain>
    </source>
</reference>
<protein>
    <recommendedName>
        <fullName evidence="3">VWFA domain-containing protein</fullName>
    </recommendedName>
</protein>
<dbReference type="SUPFAM" id="SSF53300">
    <property type="entry name" value="vWA-like"/>
    <property type="match status" value="1"/>
</dbReference>
<accession>A0A5C6CLX9</accession>
<feature type="domain" description="VWFA" evidence="3">
    <location>
        <begin position="79"/>
        <end position="263"/>
    </location>
</feature>
<dbReference type="AlphaFoldDB" id="A0A5C6CLX9"/>
<evidence type="ECO:0000313" key="4">
    <source>
        <dbReference type="EMBL" id="TWU25352.1"/>
    </source>
</evidence>
<gene>
    <name evidence="4" type="ORF">Pla52o_16530</name>
</gene>
<organism evidence="4 5">
    <name type="scientific">Novipirellula galeiformis</name>
    <dbReference type="NCBI Taxonomy" id="2528004"/>
    <lineage>
        <taxon>Bacteria</taxon>
        <taxon>Pseudomonadati</taxon>
        <taxon>Planctomycetota</taxon>
        <taxon>Planctomycetia</taxon>
        <taxon>Pirellulales</taxon>
        <taxon>Pirellulaceae</taxon>
        <taxon>Novipirellula</taxon>
    </lineage>
</organism>
<dbReference type="InterPro" id="IPR002035">
    <property type="entry name" value="VWF_A"/>
</dbReference>
<dbReference type="OrthoDB" id="252901at2"/>
<evidence type="ECO:0000256" key="1">
    <source>
        <dbReference type="SAM" id="MobiDB-lite"/>
    </source>
</evidence>
<keyword evidence="2" id="KW-0812">Transmembrane</keyword>
<evidence type="ECO:0000259" key="3">
    <source>
        <dbReference type="PROSITE" id="PS50234"/>
    </source>
</evidence>
<dbReference type="InterPro" id="IPR029062">
    <property type="entry name" value="Class_I_gatase-like"/>
</dbReference>
<dbReference type="SUPFAM" id="SSF52317">
    <property type="entry name" value="Class I glutamine amidotransferase-like"/>
    <property type="match status" value="1"/>
</dbReference>
<dbReference type="PROSITE" id="PS50234">
    <property type="entry name" value="VWFA"/>
    <property type="match status" value="1"/>
</dbReference>
<comment type="caution">
    <text evidence="4">The sequence shown here is derived from an EMBL/GenBank/DDBJ whole genome shotgun (WGS) entry which is preliminary data.</text>
</comment>
<evidence type="ECO:0000313" key="5">
    <source>
        <dbReference type="Proteomes" id="UP000316304"/>
    </source>
</evidence>
<dbReference type="PANTHER" id="PTHR37947:SF1">
    <property type="entry name" value="BLL2462 PROTEIN"/>
    <property type="match status" value="1"/>
</dbReference>
<dbReference type="RefSeq" id="WP_146593986.1">
    <property type="nucleotide sequence ID" value="NZ_SJPT01000002.1"/>
</dbReference>
<keyword evidence="5" id="KW-1185">Reference proteome</keyword>
<dbReference type="PANTHER" id="PTHR37947">
    <property type="entry name" value="BLL2462 PROTEIN"/>
    <property type="match status" value="1"/>
</dbReference>
<evidence type="ECO:0000256" key="2">
    <source>
        <dbReference type="SAM" id="Phobius"/>
    </source>
</evidence>
<dbReference type="Pfam" id="PF07090">
    <property type="entry name" value="GATase1_like"/>
    <property type="match status" value="1"/>
</dbReference>